<evidence type="ECO:0000259" key="6">
    <source>
        <dbReference type="Pfam" id="PF13458"/>
    </source>
</evidence>
<dbReference type="EMBL" id="CP025330">
    <property type="protein sequence ID" value="AZT92868.1"/>
    <property type="molecule type" value="Genomic_DNA"/>
</dbReference>
<proteinExistence type="inferred from homology"/>
<evidence type="ECO:0000313" key="14">
    <source>
        <dbReference type="Proteomes" id="UP000283000"/>
    </source>
</evidence>
<dbReference type="PANTHER" id="PTHR47235">
    <property type="entry name" value="BLR6548 PROTEIN"/>
    <property type="match status" value="1"/>
</dbReference>
<keyword evidence="13" id="KW-1185">Reference proteome</keyword>
<organism evidence="10 12">
    <name type="scientific">Brevibacterium aurantiacum</name>
    <dbReference type="NCBI Taxonomy" id="273384"/>
    <lineage>
        <taxon>Bacteria</taxon>
        <taxon>Bacillati</taxon>
        <taxon>Actinomycetota</taxon>
        <taxon>Actinomycetes</taxon>
        <taxon>Micrococcales</taxon>
        <taxon>Brevibacteriaceae</taxon>
        <taxon>Brevibacterium</taxon>
    </lineage>
</organism>
<comment type="similarity">
    <text evidence="1">Belongs to the leucine-binding protein family.</text>
</comment>
<dbReference type="InterPro" id="IPR000709">
    <property type="entry name" value="Leu_Ile_Val-bd"/>
</dbReference>
<evidence type="ECO:0000313" key="13">
    <source>
        <dbReference type="Proteomes" id="UP000234525"/>
    </source>
</evidence>
<dbReference type="Pfam" id="PF13458">
    <property type="entry name" value="Peripla_BP_6"/>
    <property type="match status" value="1"/>
</dbReference>
<gene>
    <name evidence="9" type="ORF">BAUR9175_02600</name>
    <name evidence="10" type="ORF">BAUR920_02380</name>
    <name evidence="8" type="ORF">CIK59_13755</name>
    <name evidence="7" type="ORF">CXR23_06710</name>
</gene>
<dbReference type="PRINTS" id="PR00337">
    <property type="entry name" value="LEUILEVALBP"/>
</dbReference>
<evidence type="ECO:0000313" key="7">
    <source>
        <dbReference type="EMBL" id="AZT92868.1"/>
    </source>
</evidence>
<keyword evidence="4" id="KW-0029">Amino-acid transport</keyword>
<dbReference type="Proteomes" id="UP000234289">
    <property type="component" value="Unassembled WGS sequence"/>
</dbReference>
<feature type="chain" id="PRO_5015080234" evidence="5">
    <location>
        <begin position="20"/>
        <end position="396"/>
    </location>
</feature>
<reference evidence="10" key="2">
    <citation type="submission" date="2017-03" db="EMBL/GenBank/DDBJ databases">
        <authorList>
            <person name="Afonso C.L."/>
            <person name="Miller P.J."/>
            <person name="Scott M.A."/>
            <person name="Spackman E."/>
            <person name="Goraichik I."/>
            <person name="Dimitrov K.M."/>
            <person name="Suarez D.L."/>
            <person name="Swayne D.E."/>
        </authorList>
    </citation>
    <scope>NUCLEOTIDE SEQUENCE [LARGE SCALE GENOMIC DNA]</scope>
    <source>
        <strain evidence="9">ATCC 9175</strain>
        <strain evidence="10">CNRZ 920</strain>
    </source>
</reference>
<dbReference type="Proteomes" id="UP000283000">
    <property type="component" value="Chromosome"/>
</dbReference>
<keyword evidence="2" id="KW-0813">Transport</keyword>
<evidence type="ECO:0000256" key="4">
    <source>
        <dbReference type="ARBA" id="ARBA00022970"/>
    </source>
</evidence>
<evidence type="ECO:0000256" key="5">
    <source>
        <dbReference type="SAM" id="SignalP"/>
    </source>
</evidence>
<dbReference type="InterPro" id="IPR028081">
    <property type="entry name" value="Leu-bd"/>
</dbReference>
<reference evidence="12 13" key="3">
    <citation type="submission" date="2017-03" db="EMBL/GenBank/DDBJ databases">
        <authorList>
            <person name="Monnet C."/>
        </authorList>
    </citation>
    <scope>NUCLEOTIDE SEQUENCE [LARGE SCALE GENOMIC DNA]</scope>
    <source>
        <strain evidence="13">ATCC 9175</strain>
        <strain evidence="12">CNRZ 920</strain>
    </source>
</reference>
<dbReference type="Proteomes" id="UP000234525">
    <property type="component" value="Unassembled WGS sequence"/>
</dbReference>
<dbReference type="PROSITE" id="PS51257">
    <property type="entry name" value="PROKAR_LIPOPROTEIN"/>
    <property type="match status" value="1"/>
</dbReference>
<dbReference type="EMBL" id="FXZB01000018">
    <property type="protein sequence ID" value="SMX88722.1"/>
    <property type="molecule type" value="Genomic_DNA"/>
</dbReference>
<evidence type="ECO:0000313" key="8">
    <source>
        <dbReference type="EMBL" id="PCC52920.1"/>
    </source>
</evidence>
<dbReference type="EMBL" id="NRHA01000015">
    <property type="protein sequence ID" value="PCC52920.1"/>
    <property type="molecule type" value="Genomic_DNA"/>
</dbReference>
<dbReference type="RefSeq" id="WP_009884949.1">
    <property type="nucleotide sequence ID" value="NZ_AAGP01000044.1"/>
</dbReference>
<sequence length="396" mass="41578">MKATKATMLLAGIAASALAMSGCGSSGGGESDEPIPIGVLADLSGATGDVGSVFNEGMLAYVDNLNANGGINDRQLEAMSNDYAYEIPKAEELYRKYVNDESVAIQGWGTGDTEALRTRVANDELPFMSGSFAEELTDPEESPFNFVVAATYSDQARIGMNWISEDAGDKTAVAILHNDSPFGTAPVQDAKDWVKEKGLDIDVTSYAMPAGTTNYSGMLSQVDADGADYIMVQNVASPAAQLAKDLADSSGDQKIVCLNWCGNELFVTAAGEAAEGHMMVQPVAPLSADKPGHKEIVDYLEANGGDPKTTANSYVQGWYTMHAMAEGIRATLDGDNELTGANIREALETMGPINTGGVFGLGEIEFSADSHRGSNSAGMYTVEDGKMVEVEGGLTP</sequence>
<evidence type="ECO:0000313" key="9">
    <source>
        <dbReference type="EMBL" id="SMX88722.1"/>
    </source>
</evidence>
<reference evidence="8 11" key="1">
    <citation type="journal article" date="2017" name="Elife">
        <title>Extensive horizontal gene transfer in cheese-associated bacteria.</title>
        <authorList>
            <person name="Bonham K.S."/>
            <person name="Wolfe B.E."/>
            <person name="Dutton R.J."/>
        </authorList>
    </citation>
    <scope>NUCLEOTIDE SEQUENCE [LARGE SCALE GENOMIC DNA]</scope>
    <source>
        <strain evidence="8 11">738_8</strain>
    </source>
</reference>
<protein>
    <submittedName>
        <fullName evidence="10">Amino acid/amide ABC transporter substrate-binding protein, HAAT family</fullName>
    </submittedName>
    <submittedName>
        <fullName evidence="7">Branched-chain amino acid ABC transporter substrate-binding protein</fullName>
    </submittedName>
</protein>
<dbReference type="SUPFAM" id="SSF53822">
    <property type="entry name" value="Periplasmic binding protein-like I"/>
    <property type="match status" value="1"/>
</dbReference>
<evidence type="ECO:0000313" key="12">
    <source>
        <dbReference type="Proteomes" id="UP000234289"/>
    </source>
</evidence>
<evidence type="ECO:0000256" key="2">
    <source>
        <dbReference type="ARBA" id="ARBA00022448"/>
    </source>
</evidence>
<evidence type="ECO:0000256" key="1">
    <source>
        <dbReference type="ARBA" id="ARBA00010062"/>
    </source>
</evidence>
<dbReference type="GO" id="GO:0006865">
    <property type="term" value="P:amino acid transport"/>
    <property type="evidence" value="ECO:0007669"/>
    <property type="project" value="UniProtKB-KW"/>
</dbReference>
<keyword evidence="3 5" id="KW-0732">Signal</keyword>
<evidence type="ECO:0000313" key="11">
    <source>
        <dbReference type="Proteomes" id="UP000217881"/>
    </source>
</evidence>
<dbReference type="InterPro" id="IPR028082">
    <property type="entry name" value="Peripla_BP_I"/>
</dbReference>
<reference evidence="7 14" key="4">
    <citation type="submission" date="2017-12" db="EMBL/GenBank/DDBJ databases">
        <authorList>
            <person name="Levesque S."/>
        </authorList>
    </citation>
    <scope>NUCLEOTIDE SEQUENCE [LARGE SCALE GENOMIC DNA]</scope>
    <source>
        <strain evidence="7 14">SMQ-1417</strain>
    </source>
</reference>
<dbReference type="EMBL" id="FXZG01000014">
    <property type="protein sequence ID" value="SMX89817.1"/>
    <property type="molecule type" value="Genomic_DNA"/>
</dbReference>
<reference evidence="7 14" key="5">
    <citation type="submission" date="2019-01" db="EMBL/GenBank/DDBJ databases">
        <title>Comparative genomic analysis of Brevibacterium aurantiacum sheds light on its evolution and its adaptation to smear-ripened cheeses.</title>
        <authorList>
            <person name="Moineau S."/>
        </authorList>
    </citation>
    <scope>NUCLEOTIDE SEQUENCE [LARGE SCALE GENOMIC DNA]</scope>
    <source>
        <strain evidence="7 14">SMQ-1417</strain>
    </source>
</reference>
<dbReference type="AlphaFoldDB" id="A0A2H1JQN8"/>
<feature type="signal peptide" evidence="5">
    <location>
        <begin position="1"/>
        <end position="19"/>
    </location>
</feature>
<feature type="domain" description="Leucine-binding protein" evidence="6">
    <location>
        <begin position="34"/>
        <end position="385"/>
    </location>
</feature>
<name>A0A2H1JQN8_BREAU</name>
<dbReference type="Proteomes" id="UP000217881">
    <property type="component" value="Unassembled WGS sequence"/>
</dbReference>
<accession>A0A2A3ZMM2</accession>
<dbReference type="PANTHER" id="PTHR47235:SF1">
    <property type="entry name" value="BLR6548 PROTEIN"/>
    <property type="match status" value="1"/>
</dbReference>
<accession>A0A2H1JQN8</accession>
<evidence type="ECO:0000256" key="3">
    <source>
        <dbReference type="ARBA" id="ARBA00022729"/>
    </source>
</evidence>
<dbReference type="Gene3D" id="3.40.50.2300">
    <property type="match status" value="2"/>
</dbReference>
<evidence type="ECO:0000313" key="10">
    <source>
        <dbReference type="EMBL" id="SMX89817.1"/>
    </source>
</evidence>